<dbReference type="InterPro" id="IPR050491">
    <property type="entry name" value="AmpC-like"/>
</dbReference>
<dbReference type="PANTHER" id="PTHR46825">
    <property type="entry name" value="D-ALANYL-D-ALANINE-CARBOXYPEPTIDASE/ENDOPEPTIDASE AMPH"/>
    <property type="match status" value="1"/>
</dbReference>
<keyword evidence="3" id="KW-1185">Reference proteome</keyword>
<name>A0ABY8L5K9_9FLAO</name>
<evidence type="ECO:0000313" key="3">
    <source>
        <dbReference type="Proteomes" id="UP001232001"/>
    </source>
</evidence>
<organism evidence="2 3">
    <name type="scientific">Tenacibaculum tangerinum</name>
    <dbReference type="NCBI Taxonomy" id="3038772"/>
    <lineage>
        <taxon>Bacteria</taxon>
        <taxon>Pseudomonadati</taxon>
        <taxon>Bacteroidota</taxon>
        <taxon>Flavobacteriia</taxon>
        <taxon>Flavobacteriales</taxon>
        <taxon>Flavobacteriaceae</taxon>
        <taxon>Tenacibaculum</taxon>
    </lineage>
</organism>
<feature type="domain" description="Beta-lactamase-related" evidence="1">
    <location>
        <begin position="52"/>
        <end position="161"/>
    </location>
</feature>
<gene>
    <name evidence="2" type="ORF">P8625_05975</name>
</gene>
<dbReference type="PANTHER" id="PTHR46825:SF8">
    <property type="entry name" value="BETA-LACTAMASE-RELATED"/>
    <property type="match status" value="1"/>
</dbReference>
<dbReference type="Proteomes" id="UP001232001">
    <property type="component" value="Chromosome"/>
</dbReference>
<dbReference type="Pfam" id="PF00144">
    <property type="entry name" value="Beta-lactamase"/>
    <property type="match status" value="1"/>
</dbReference>
<accession>A0ABY8L5K9</accession>
<dbReference type="EC" id="3.1.1.103" evidence="2"/>
<sequence>MKNLFLTLLSLFFICSSCKSQNRKSNKVIVDGNKSVEIYSDAIGKEIKQIIDKNAKELLKDSLINSLSIGLYINNVSFAFNYGELTKGKGDIPTNKTIYEIASVTKTFTGTLAAKAVLQEKLNLEEDIRTYLSQAYPNLEYKGNPIKVKHLLTHTSGLPGHVIALDTKINQNSNEIDFNKIVVAHENKKTKPLFLKVFPKLNLLKNQELYLVIQMLEQI</sequence>
<dbReference type="EMBL" id="CP122539">
    <property type="protein sequence ID" value="WGH76702.1"/>
    <property type="molecule type" value="Genomic_DNA"/>
</dbReference>
<dbReference type="InterPro" id="IPR001466">
    <property type="entry name" value="Beta-lactam-related"/>
</dbReference>
<dbReference type="InterPro" id="IPR012338">
    <property type="entry name" value="Beta-lactam/transpept-like"/>
</dbReference>
<dbReference type="RefSeq" id="WP_279652565.1">
    <property type="nucleotide sequence ID" value="NZ_CP122539.1"/>
</dbReference>
<evidence type="ECO:0000313" key="2">
    <source>
        <dbReference type="EMBL" id="WGH76702.1"/>
    </source>
</evidence>
<dbReference type="Gene3D" id="3.40.710.10">
    <property type="entry name" value="DD-peptidase/beta-lactamase superfamily"/>
    <property type="match status" value="1"/>
</dbReference>
<keyword evidence="2" id="KW-0378">Hydrolase</keyword>
<dbReference type="SUPFAM" id="SSF56601">
    <property type="entry name" value="beta-lactamase/transpeptidase-like"/>
    <property type="match status" value="1"/>
</dbReference>
<protein>
    <submittedName>
        <fullName evidence="2">Serine hydrolase</fullName>
        <ecNumber evidence="2">3.1.1.103</ecNumber>
    </submittedName>
</protein>
<proteinExistence type="predicted"/>
<reference evidence="2 3" key="1">
    <citation type="submission" date="2023-04" db="EMBL/GenBank/DDBJ databases">
        <title>Tenacibaculum tangerinum sp. nov., isolated from sea tidal flat of South Korea.</title>
        <authorList>
            <person name="Lee S.H."/>
            <person name="Kim J.-J."/>
        </authorList>
    </citation>
    <scope>NUCLEOTIDE SEQUENCE [LARGE SCALE GENOMIC DNA]</scope>
    <source>
        <strain evidence="2 3">GRR-S3-23</strain>
    </source>
</reference>
<evidence type="ECO:0000259" key="1">
    <source>
        <dbReference type="Pfam" id="PF00144"/>
    </source>
</evidence>
<dbReference type="GO" id="GO:0016787">
    <property type="term" value="F:hydrolase activity"/>
    <property type="evidence" value="ECO:0007669"/>
    <property type="project" value="UniProtKB-KW"/>
</dbReference>